<feature type="transmembrane region" description="Helical" evidence="1">
    <location>
        <begin position="6"/>
        <end position="28"/>
    </location>
</feature>
<feature type="transmembrane region" description="Helical" evidence="1">
    <location>
        <begin position="192"/>
        <end position="208"/>
    </location>
</feature>
<evidence type="ECO:0000313" key="4">
    <source>
        <dbReference type="Proteomes" id="UP001200430"/>
    </source>
</evidence>
<feature type="domain" description="EamA" evidence="2">
    <location>
        <begin position="157"/>
        <end position="301"/>
    </location>
</feature>
<gene>
    <name evidence="3" type="ORF">L2W38_00955</name>
</gene>
<organism evidence="3 4">
    <name type="scientific">Dethiosulfovibrio marinus</name>
    <dbReference type="NCBI Taxonomy" id="133532"/>
    <lineage>
        <taxon>Bacteria</taxon>
        <taxon>Thermotogati</taxon>
        <taxon>Synergistota</taxon>
        <taxon>Synergistia</taxon>
        <taxon>Synergistales</taxon>
        <taxon>Dethiosulfovibrionaceae</taxon>
        <taxon>Dethiosulfovibrio</taxon>
    </lineage>
</organism>
<evidence type="ECO:0000256" key="1">
    <source>
        <dbReference type="SAM" id="Phobius"/>
    </source>
</evidence>
<reference evidence="3 4" key="1">
    <citation type="submission" date="2022-01" db="EMBL/GenBank/DDBJ databases">
        <title>Dethiosulfovibrio faecalis sp. nov., a novel proteolytic, non-sulfur-reducing bacterium isolated from a marine aquaculture solid waste bioreactor.</title>
        <authorList>
            <person name="Grabowski S."/>
            <person name="Apolinario E."/>
            <person name="Schneider N."/>
            <person name="Marshall C.W."/>
            <person name="Sowers K.R."/>
        </authorList>
    </citation>
    <scope>NUCLEOTIDE SEQUENCE [LARGE SCALE GENOMIC DNA]</scope>
    <source>
        <strain evidence="3 4">DSM 12537</strain>
    </source>
</reference>
<dbReference type="InterPro" id="IPR000620">
    <property type="entry name" value="EamA_dom"/>
</dbReference>
<comment type="caution">
    <text evidence="3">The sequence shown here is derived from an EMBL/GenBank/DDBJ whole genome shotgun (WGS) entry which is preliminary data.</text>
</comment>
<feature type="transmembrane region" description="Helical" evidence="1">
    <location>
        <begin position="100"/>
        <end position="119"/>
    </location>
</feature>
<name>A0ABS9EJL3_9BACT</name>
<dbReference type="SUPFAM" id="SSF103481">
    <property type="entry name" value="Multidrug resistance efflux transporter EmrE"/>
    <property type="match status" value="2"/>
</dbReference>
<feature type="transmembrane region" description="Helical" evidence="1">
    <location>
        <begin position="285"/>
        <end position="301"/>
    </location>
</feature>
<evidence type="ECO:0000259" key="2">
    <source>
        <dbReference type="Pfam" id="PF00892"/>
    </source>
</evidence>
<dbReference type="RefSeq" id="WP_236097744.1">
    <property type="nucleotide sequence ID" value="NZ_JAKGUD010000001.1"/>
</dbReference>
<keyword evidence="1" id="KW-0472">Membrane</keyword>
<feature type="transmembrane region" description="Helical" evidence="1">
    <location>
        <begin position="229"/>
        <end position="252"/>
    </location>
</feature>
<sequence>MDLMDSAGVFFALGASLCWGTVPVIYKLGMGKVLMEKMNAIRSFGFLASSLIIYRLAGESSMGGAGWVVLVGLGLAVLLANVAGDLLFFIGIDAVGVGKATAVTCSYPLFVTVISVLLLGESVTLTAISATVAVIVGLVLLRSRSVGQEGGSGAIFKGVLASLGAAFLWGGSLVVTRWAVLESDLGPAALNLWRAIFFLPIAWGWWGCRYLSMEKADRPDLFRTDSKSWVALVIAGALALSVGGFFITRAMMLAPASLVSPIAATSPLIATIWGRLLFSERLSPSQILGVFLIIAGSVAISL</sequence>
<evidence type="ECO:0000313" key="3">
    <source>
        <dbReference type="EMBL" id="MCF4141387.1"/>
    </source>
</evidence>
<feature type="domain" description="EamA" evidence="2">
    <location>
        <begin position="7"/>
        <end position="141"/>
    </location>
</feature>
<feature type="transmembrane region" description="Helical" evidence="1">
    <location>
        <begin position="258"/>
        <end position="278"/>
    </location>
</feature>
<keyword evidence="1" id="KW-0812">Transmembrane</keyword>
<dbReference type="InterPro" id="IPR037185">
    <property type="entry name" value="EmrE-like"/>
</dbReference>
<dbReference type="PANTHER" id="PTHR22911:SF137">
    <property type="entry name" value="SOLUTE CARRIER FAMILY 35 MEMBER G2-RELATED"/>
    <property type="match status" value="1"/>
</dbReference>
<proteinExistence type="predicted"/>
<dbReference type="Gene3D" id="1.10.3730.20">
    <property type="match status" value="1"/>
</dbReference>
<dbReference type="Proteomes" id="UP001200430">
    <property type="component" value="Unassembled WGS sequence"/>
</dbReference>
<dbReference type="Pfam" id="PF00892">
    <property type="entry name" value="EamA"/>
    <property type="match status" value="2"/>
</dbReference>
<feature type="transmembrane region" description="Helical" evidence="1">
    <location>
        <begin position="40"/>
        <end position="58"/>
    </location>
</feature>
<dbReference type="PANTHER" id="PTHR22911">
    <property type="entry name" value="ACYL-MALONYL CONDENSING ENZYME-RELATED"/>
    <property type="match status" value="1"/>
</dbReference>
<keyword evidence="4" id="KW-1185">Reference proteome</keyword>
<accession>A0ABS9EJL3</accession>
<protein>
    <submittedName>
        <fullName evidence="3">DMT family transporter</fullName>
    </submittedName>
</protein>
<dbReference type="EMBL" id="JAKGUD010000001">
    <property type="protein sequence ID" value="MCF4141387.1"/>
    <property type="molecule type" value="Genomic_DNA"/>
</dbReference>
<keyword evidence="1" id="KW-1133">Transmembrane helix</keyword>
<feature type="transmembrane region" description="Helical" evidence="1">
    <location>
        <begin position="125"/>
        <end position="142"/>
    </location>
</feature>
<feature type="transmembrane region" description="Helical" evidence="1">
    <location>
        <begin position="154"/>
        <end position="180"/>
    </location>
</feature>
<feature type="transmembrane region" description="Helical" evidence="1">
    <location>
        <begin position="64"/>
        <end position="88"/>
    </location>
</feature>